<dbReference type="Pfam" id="PF03572">
    <property type="entry name" value="Peptidase_S41"/>
    <property type="match status" value="1"/>
</dbReference>
<dbReference type="Pfam" id="PF17820">
    <property type="entry name" value="PDZ_6"/>
    <property type="match status" value="1"/>
</dbReference>
<comment type="caution">
    <text evidence="2">The sequence shown here is derived from an EMBL/GenBank/DDBJ whole genome shotgun (WGS) entry which is preliminary data.</text>
</comment>
<proteinExistence type="predicted"/>
<dbReference type="PANTHER" id="PTHR32060:SF30">
    <property type="entry name" value="CARBOXY-TERMINAL PROCESSING PROTEASE CTPA"/>
    <property type="match status" value="1"/>
</dbReference>
<dbReference type="GO" id="GO:0030288">
    <property type="term" value="C:outer membrane-bounded periplasmic space"/>
    <property type="evidence" value="ECO:0007669"/>
    <property type="project" value="TreeGrafter"/>
</dbReference>
<dbReference type="GO" id="GO:0004175">
    <property type="term" value="F:endopeptidase activity"/>
    <property type="evidence" value="ECO:0007669"/>
    <property type="project" value="TreeGrafter"/>
</dbReference>
<dbReference type="Gene3D" id="3.30.750.170">
    <property type="match status" value="1"/>
</dbReference>
<dbReference type="PANTHER" id="PTHR32060">
    <property type="entry name" value="TAIL-SPECIFIC PROTEASE"/>
    <property type="match status" value="1"/>
</dbReference>
<evidence type="ECO:0000313" key="2">
    <source>
        <dbReference type="EMBL" id="MCR8872569.1"/>
    </source>
</evidence>
<dbReference type="InterPro" id="IPR041489">
    <property type="entry name" value="PDZ_6"/>
</dbReference>
<dbReference type="GO" id="GO:0008236">
    <property type="term" value="F:serine-type peptidase activity"/>
    <property type="evidence" value="ECO:0007669"/>
    <property type="project" value="InterPro"/>
</dbReference>
<dbReference type="GO" id="GO:0007165">
    <property type="term" value="P:signal transduction"/>
    <property type="evidence" value="ECO:0007669"/>
    <property type="project" value="TreeGrafter"/>
</dbReference>
<dbReference type="RefSeq" id="WP_258335134.1">
    <property type="nucleotide sequence ID" value="NZ_JANRHJ010000001.1"/>
</dbReference>
<dbReference type="PROSITE" id="PS51257">
    <property type="entry name" value="PROKAR_LIPOPROTEIN"/>
    <property type="match status" value="1"/>
</dbReference>
<dbReference type="EMBL" id="JANRHJ010000001">
    <property type="protein sequence ID" value="MCR8872569.1"/>
    <property type="molecule type" value="Genomic_DNA"/>
</dbReference>
<dbReference type="InterPro" id="IPR036034">
    <property type="entry name" value="PDZ_sf"/>
</dbReference>
<organism evidence="2 3">
    <name type="scientific">Phocaeicola barnesiae</name>
    <dbReference type="NCBI Taxonomy" id="376804"/>
    <lineage>
        <taxon>Bacteria</taxon>
        <taxon>Pseudomonadati</taxon>
        <taxon>Bacteroidota</taxon>
        <taxon>Bacteroidia</taxon>
        <taxon>Bacteroidales</taxon>
        <taxon>Bacteroidaceae</taxon>
        <taxon>Phocaeicola</taxon>
    </lineage>
</organism>
<dbReference type="SUPFAM" id="SSF50156">
    <property type="entry name" value="PDZ domain-like"/>
    <property type="match status" value="1"/>
</dbReference>
<feature type="domain" description="PDZ" evidence="1">
    <location>
        <begin position="138"/>
        <end position="172"/>
    </location>
</feature>
<keyword evidence="3" id="KW-1185">Reference proteome</keyword>
<dbReference type="Gene3D" id="2.30.42.10">
    <property type="match status" value="1"/>
</dbReference>
<dbReference type="InterPro" id="IPR029045">
    <property type="entry name" value="ClpP/crotonase-like_dom_sf"/>
</dbReference>
<gene>
    <name evidence="2" type="ORF">NW209_00780</name>
</gene>
<dbReference type="PROSITE" id="PS50106">
    <property type="entry name" value="PDZ"/>
    <property type="match status" value="1"/>
</dbReference>
<dbReference type="InterPro" id="IPR005151">
    <property type="entry name" value="Tail-specific_protease"/>
</dbReference>
<dbReference type="SUPFAM" id="SSF52096">
    <property type="entry name" value="ClpP/crotonase"/>
    <property type="match status" value="1"/>
</dbReference>
<evidence type="ECO:0000259" key="1">
    <source>
        <dbReference type="PROSITE" id="PS50106"/>
    </source>
</evidence>
<evidence type="ECO:0000313" key="3">
    <source>
        <dbReference type="Proteomes" id="UP001204579"/>
    </source>
</evidence>
<dbReference type="SMART" id="SM00245">
    <property type="entry name" value="TSPc"/>
    <property type="match status" value="1"/>
</dbReference>
<dbReference type="InterPro" id="IPR001478">
    <property type="entry name" value="PDZ"/>
</dbReference>
<sequence length="499" mass="55559">MRKKFNLKLFAITCCLGLFSSCTEEKINTDQSEGERITTEEQYNANIFAGTSLEIFYYWNKEISNDLSKLNPETNTDPITTVNEIRYHEGDTEVDKWTMLTDDFESFNSSLEGVTTTYGYQPITYLLDESTGQCVSAVAYVYQDSPAEKAGLKRGDIIYAIDGKPLTVNNYTDLFYSSQITLSLATYDATINMIVPTEQTVTMQAVEMYENPILCHKTIDLGNGNKIGYLAYSSFDLNSIPELIEICKGFKAEGIKKLVLDLRYNGGGYVITENVLASMFAPQEAVDAKAVFEKEDYNELLTASGWSSVTRFTTTFDYESVGLNISTEGANIGLEHIYALISGNTASASEALIGGLMPYMPTTVIGEQSHGKYCTGIPLSSTELYEMMEKRVPNAIKNWGIYVMISIYMNSENETPCMPNGLTPDIKATDDPMQPVQLGDENEALLRVALEKEGKQYPETNALSRSIIPWQKVKGQPQKANFGKRILLPAADRPITFKK</sequence>
<dbReference type="Proteomes" id="UP001204579">
    <property type="component" value="Unassembled WGS sequence"/>
</dbReference>
<dbReference type="Gene3D" id="3.90.226.10">
    <property type="entry name" value="2-enoyl-CoA Hydratase, Chain A, domain 1"/>
    <property type="match status" value="1"/>
</dbReference>
<reference evidence="2 3" key="1">
    <citation type="submission" date="2022-08" db="EMBL/GenBank/DDBJ databases">
        <authorList>
            <person name="Zeman M."/>
            <person name="Kubasova T."/>
        </authorList>
    </citation>
    <scope>NUCLEOTIDE SEQUENCE [LARGE SCALE GENOMIC DNA]</scope>
    <source>
        <strain evidence="2 3">ET62</strain>
    </source>
</reference>
<protein>
    <submittedName>
        <fullName evidence="2">S41 family peptidase</fullName>
    </submittedName>
</protein>
<dbReference type="GO" id="GO:0006508">
    <property type="term" value="P:proteolysis"/>
    <property type="evidence" value="ECO:0007669"/>
    <property type="project" value="InterPro"/>
</dbReference>
<dbReference type="AlphaFoldDB" id="A0AAW5N5E4"/>
<accession>A0AAW5N5E4</accession>
<name>A0AAW5N5E4_9BACT</name>